<dbReference type="EMBL" id="NHSJ01000126">
    <property type="protein sequence ID" value="PPQ27180.1"/>
    <property type="molecule type" value="Genomic_DNA"/>
</dbReference>
<feature type="compositionally biased region" description="Basic and acidic residues" evidence="1">
    <location>
        <begin position="37"/>
        <end position="51"/>
    </location>
</feature>
<sequence length="81" mass="8755">MAASALGTKFRCVWEMFRTSQGCKSSAGAASATPGGSRDDTTDSVDRRRDIGACGRRRNQPVQVARLRPELAKLIDGIMLQ</sequence>
<reference evidence="2 3" key="1">
    <citation type="journal article" date="2018" name="Arch. Microbiol.">
        <title>New insights into the metabolic potential of the phototrophic purple bacterium Rhodopila globiformis DSM 161(T) from its draft genome sequence and evidence for a vanadium-dependent nitrogenase.</title>
        <authorList>
            <person name="Imhoff J.F."/>
            <person name="Rahn T."/>
            <person name="Kunzel S."/>
            <person name="Neulinger S.C."/>
        </authorList>
    </citation>
    <scope>NUCLEOTIDE SEQUENCE [LARGE SCALE GENOMIC DNA]</scope>
    <source>
        <strain evidence="2 3">DSM 16996</strain>
    </source>
</reference>
<organism evidence="2 3">
    <name type="scientific">Rhodoblastus sphagnicola</name>
    <dbReference type="NCBI Taxonomy" id="333368"/>
    <lineage>
        <taxon>Bacteria</taxon>
        <taxon>Pseudomonadati</taxon>
        <taxon>Pseudomonadota</taxon>
        <taxon>Alphaproteobacteria</taxon>
        <taxon>Hyphomicrobiales</taxon>
        <taxon>Rhodoblastaceae</taxon>
        <taxon>Rhodoblastus</taxon>
    </lineage>
</organism>
<accession>A0A2S6MXU3</accession>
<evidence type="ECO:0000313" key="3">
    <source>
        <dbReference type="Proteomes" id="UP000239089"/>
    </source>
</evidence>
<proteinExistence type="predicted"/>
<dbReference type="AlphaFoldDB" id="A0A2S6MXU3"/>
<name>A0A2S6MXU3_9HYPH</name>
<keyword evidence="3" id="KW-1185">Reference proteome</keyword>
<comment type="caution">
    <text evidence="2">The sequence shown here is derived from an EMBL/GenBank/DDBJ whole genome shotgun (WGS) entry which is preliminary data.</text>
</comment>
<feature type="region of interest" description="Disordered" evidence="1">
    <location>
        <begin position="21"/>
        <end position="55"/>
    </location>
</feature>
<protein>
    <submittedName>
        <fullName evidence="2">Uncharacterized protein</fullName>
    </submittedName>
</protein>
<evidence type="ECO:0000313" key="2">
    <source>
        <dbReference type="EMBL" id="PPQ27180.1"/>
    </source>
</evidence>
<dbReference type="Proteomes" id="UP000239089">
    <property type="component" value="Unassembled WGS sequence"/>
</dbReference>
<gene>
    <name evidence="2" type="ORF">CCR94_20290</name>
</gene>
<evidence type="ECO:0000256" key="1">
    <source>
        <dbReference type="SAM" id="MobiDB-lite"/>
    </source>
</evidence>
<feature type="compositionally biased region" description="Low complexity" evidence="1">
    <location>
        <begin position="25"/>
        <end position="36"/>
    </location>
</feature>